<name>A0AAN7VZU4_9PEZI</name>
<organism evidence="1 2">
    <name type="scientific">Elasticomyces elasticus</name>
    <dbReference type="NCBI Taxonomy" id="574655"/>
    <lineage>
        <taxon>Eukaryota</taxon>
        <taxon>Fungi</taxon>
        <taxon>Dikarya</taxon>
        <taxon>Ascomycota</taxon>
        <taxon>Pezizomycotina</taxon>
        <taxon>Dothideomycetes</taxon>
        <taxon>Dothideomycetidae</taxon>
        <taxon>Mycosphaerellales</taxon>
        <taxon>Teratosphaeriaceae</taxon>
        <taxon>Elasticomyces</taxon>
    </lineage>
</organism>
<dbReference type="AlphaFoldDB" id="A0AAN7VZU4"/>
<dbReference type="EMBL" id="JAVRQU010000019">
    <property type="protein sequence ID" value="KAK5692452.1"/>
    <property type="molecule type" value="Genomic_DNA"/>
</dbReference>
<evidence type="ECO:0008006" key="3">
    <source>
        <dbReference type="Google" id="ProtNLM"/>
    </source>
</evidence>
<protein>
    <recommendedName>
        <fullName evidence="3">BTB domain-containing protein</fullName>
    </recommendedName>
</protein>
<evidence type="ECO:0000313" key="1">
    <source>
        <dbReference type="EMBL" id="KAK5692452.1"/>
    </source>
</evidence>
<comment type="caution">
    <text evidence="1">The sequence shown here is derived from an EMBL/GenBank/DDBJ whole genome shotgun (WGS) entry which is preliminary data.</text>
</comment>
<evidence type="ECO:0000313" key="2">
    <source>
        <dbReference type="Proteomes" id="UP001310594"/>
    </source>
</evidence>
<dbReference type="Proteomes" id="UP001310594">
    <property type="component" value="Unassembled WGS sequence"/>
</dbReference>
<reference evidence="1" key="1">
    <citation type="submission" date="2023-08" db="EMBL/GenBank/DDBJ databases">
        <title>Black Yeasts Isolated from many extreme environments.</title>
        <authorList>
            <person name="Coleine C."/>
            <person name="Stajich J.E."/>
            <person name="Selbmann L."/>
        </authorList>
    </citation>
    <scope>NUCLEOTIDE SEQUENCE</scope>
    <source>
        <strain evidence="1">CCFEE 5810</strain>
    </source>
</reference>
<gene>
    <name evidence="1" type="ORF">LTR97_010761</name>
</gene>
<proteinExistence type="predicted"/>
<sequence>MAANEVIEIAPHGDVLLLCSEEIENAKTIGLRVSSHVMSLASPVFRVLLAPKFREGVTLAAATTVDIPLPDNPDDMLVLCNVFHMRHDKVQPLLSANQLLRCAQLCDKYDCVMAMRPSFEVWVNVLAEVASLRELAILLTAMVLLGYQGLVASIGARLILDADGLIDDLVQPEQPKSVSICAELDKARLAYLLEASEIIENAVEFILYPDDGRDNECDWDCPATTRRVTRMIMKLREVELWPTKIRSKVLGEVVKTIEDLQVRDPRDLKFCKGIYCGHEEEEEIRSLESVSLEISGKAKALRSRVGQWGVGTVLQ</sequence>
<accession>A0AAN7VZU4</accession>